<evidence type="ECO:0000256" key="1">
    <source>
        <dbReference type="SAM" id="Phobius"/>
    </source>
</evidence>
<dbReference type="SUPFAM" id="SSF46785">
    <property type="entry name" value="Winged helix' DNA-binding domain"/>
    <property type="match status" value="1"/>
</dbReference>
<dbReference type="EMBL" id="UOFS01000042">
    <property type="protein sequence ID" value="VAW99981.1"/>
    <property type="molecule type" value="Genomic_DNA"/>
</dbReference>
<dbReference type="AlphaFoldDB" id="A0A3B1A7C9"/>
<name>A0A3B1A7C9_9ZZZZ</name>
<proteinExistence type="predicted"/>
<feature type="transmembrane region" description="Helical" evidence="1">
    <location>
        <begin position="12"/>
        <end position="32"/>
    </location>
</feature>
<keyword evidence="1" id="KW-0812">Transmembrane</keyword>
<organism evidence="2">
    <name type="scientific">hydrothermal vent metagenome</name>
    <dbReference type="NCBI Taxonomy" id="652676"/>
    <lineage>
        <taxon>unclassified sequences</taxon>
        <taxon>metagenomes</taxon>
        <taxon>ecological metagenomes</taxon>
    </lineage>
</organism>
<reference evidence="2" key="1">
    <citation type="submission" date="2018-06" db="EMBL/GenBank/DDBJ databases">
        <authorList>
            <person name="Zhirakovskaya E."/>
        </authorList>
    </citation>
    <scope>NUCLEOTIDE SEQUENCE</scope>
</reference>
<accession>A0A3B1A7C9</accession>
<dbReference type="Gene3D" id="1.10.10.10">
    <property type="entry name" value="Winged helix-like DNA-binding domain superfamily/Winged helix DNA-binding domain"/>
    <property type="match status" value="1"/>
</dbReference>
<keyword evidence="1" id="KW-0472">Membrane</keyword>
<evidence type="ECO:0000313" key="2">
    <source>
        <dbReference type="EMBL" id="VAW99981.1"/>
    </source>
</evidence>
<gene>
    <name evidence="2" type="ORF">MNBD_GAMMA22-1070</name>
</gene>
<sequence>MTSLNFSEVITWITVFLLVAAIPLTLVYFRYLNSKKSDSQLKKIQAKAKSNRRPKLEALPAVDLNFNFNNNWSAGESTETDYAVDEDADRKLAKILLKTIALNGESGMLIKQIADTLELHEIEVNYPLNYLAKHGFIEPVTSQKGSIYYLTSRGTAYCTKKGYSAQVA</sequence>
<dbReference type="InterPro" id="IPR036388">
    <property type="entry name" value="WH-like_DNA-bd_sf"/>
</dbReference>
<keyword evidence="1" id="KW-1133">Transmembrane helix</keyword>
<dbReference type="InterPro" id="IPR036390">
    <property type="entry name" value="WH_DNA-bd_sf"/>
</dbReference>
<protein>
    <submittedName>
        <fullName evidence="2">Uncharacterized protein</fullName>
    </submittedName>
</protein>